<dbReference type="InterPro" id="IPR036390">
    <property type="entry name" value="WH_DNA-bd_sf"/>
</dbReference>
<dbReference type="SUPFAM" id="SSF51206">
    <property type="entry name" value="cAMP-binding domain-like"/>
    <property type="match status" value="1"/>
</dbReference>
<evidence type="ECO:0000313" key="1">
    <source>
        <dbReference type="EMBL" id="MDD8060183.1"/>
    </source>
</evidence>
<organism evidence="1 2">
    <name type="scientific">Shewanella metallivivens</name>
    <dbReference type="NCBI Taxonomy" id="2872342"/>
    <lineage>
        <taxon>Bacteria</taxon>
        <taxon>Pseudomonadati</taxon>
        <taxon>Pseudomonadota</taxon>
        <taxon>Gammaproteobacteria</taxon>
        <taxon>Alteromonadales</taxon>
        <taxon>Shewanellaceae</taxon>
        <taxon>Shewanella</taxon>
    </lineage>
</organism>
<name>A0ABT5TPN6_9GAMM</name>
<gene>
    <name evidence="1" type="ORF">PQR79_13915</name>
</gene>
<reference evidence="1 2" key="1">
    <citation type="submission" date="2023-02" db="EMBL/GenBank/DDBJ databases">
        <title>Genome sequence of Shewanella metallivivens ER-Te-42B-Light, sp. nov., enriched from sulfide tube worms (Riftia pachyptila) isolated from Explorer Ridge in the Pacific Ocean.</title>
        <authorList>
            <person name="Maltman C."/>
            <person name="Kuzyk S.B."/>
            <person name="Kyndt J.A."/>
            <person name="Yurkov V."/>
        </authorList>
    </citation>
    <scope>NUCLEOTIDE SEQUENCE [LARGE SCALE GENOMIC DNA]</scope>
    <source>
        <strain evidence="1 2">ER-Te-42B-Light</strain>
    </source>
</reference>
<dbReference type="Gene3D" id="2.60.120.10">
    <property type="entry name" value="Jelly Rolls"/>
    <property type="match status" value="1"/>
</dbReference>
<dbReference type="InterPro" id="IPR018490">
    <property type="entry name" value="cNMP-bd_dom_sf"/>
</dbReference>
<dbReference type="RefSeq" id="WP_238106281.1">
    <property type="nucleotide sequence ID" value="NZ_JAQQPZ010000013.1"/>
</dbReference>
<dbReference type="Proteomes" id="UP001213691">
    <property type="component" value="Unassembled WGS sequence"/>
</dbReference>
<dbReference type="EMBL" id="JAQQPZ010000013">
    <property type="protein sequence ID" value="MDD8060183.1"/>
    <property type="molecule type" value="Genomic_DNA"/>
</dbReference>
<dbReference type="InterPro" id="IPR014710">
    <property type="entry name" value="RmlC-like_jellyroll"/>
</dbReference>
<comment type="caution">
    <text evidence="1">The sequence shown here is derived from an EMBL/GenBank/DDBJ whole genome shotgun (WGS) entry which is preliminary data.</text>
</comment>
<evidence type="ECO:0000313" key="2">
    <source>
        <dbReference type="Proteomes" id="UP001213691"/>
    </source>
</evidence>
<sequence length="272" mass="31205">MALVMSLNSDMKSKSTIFLPEVVKPEIMNFIKEHGQSISLKKGDLVPKSILLNNFIYLKSGLLFYIKRTNNYTKPKFVNVITPKRLTDYHLLLENNCTCCKSIKVARDSDLIVVDKSLIKNLIKDDIELFTQFMFDANYFTERQTALAIFLLTSSPEDKLIKFLFDMLVVYKTEFSSPWLTIKIKLTREEIADILHISVIKLDLMMGSLKKQGLVTKQNGLLCVNTALFNELSPCPLGREDAQGCKSNNMLKFRTKNMIEINNQPLHIKIKQ</sequence>
<keyword evidence="2" id="KW-1185">Reference proteome</keyword>
<proteinExistence type="predicted"/>
<accession>A0ABT5TPN6</accession>
<protein>
    <submittedName>
        <fullName evidence="1">Crp/Fnr family transcriptional regulator</fullName>
    </submittedName>
</protein>
<dbReference type="SUPFAM" id="SSF46785">
    <property type="entry name" value="Winged helix' DNA-binding domain"/>
    <property type="match status" value="1"/>
</dbReference>